<dbReference type="Pfam" id="PF03480">
    <property type="entry name" value="DctP"/>
    <property type="match status" value="1"/>
</dbReference>
<evidence type="ECO:0000313" key="3">
    <source>
        <dbReference type="Proteomes" id="UP000700059"/>
    </source>
</evidence>
<comment type="caution">
    <text evidence="2">The sequence shown here is derived from an EMBL/GenBank/DDBJ whole genome shotgun (WGS) entry which is preliminary data.</text>
</comment>
<protein>
    <submittedName>
        <fullName evidence="2">TRAP transporter substrate-binding protein DctP</fullName>
    </submittedName>
</protein>
<dbReference type="EMBL" id="JAIGYQ010000006">
    <property type="protein sequence ID" value="MBX7490872.1"/>
    <property type="molecule type" value="Genomic_DNA"/>
</dbReference>
<name>A0ABS7JNA5_9HELI</name>
<dbReference type="InterPro" id="IPR018389">
    <property type="entry name" value="DctP_fam"/>
</dbReference>
<accession>A0ABS7JNA5</accession>
<dbReference type="PANTHER" id="PTHR33376">
    <property type="match status" value="1"/>
</dbReference>
<dbReference type="PIRSF" id="PIRSF039026">
    <property type="entry name" value="SiaP"/>
    <property type="match status" value="1"/>
</dbReference>
<dbReference type="Gene3D" id="3.40.190.170">
    <property type="entry name" value="Bacterial extracellular solute-binding protein, family 7"/>
    <property type="match status" value="1"/>
</dbReference>
<keyword evidence="1" id="KW-0732">Signal</keyword>
<organism evidence="2 3">
    <name type="scientific">Helicobacter turcicus</name>
    <dbReference type="NCBI Taxonomy" id="2867412"/>
    <lineage>
        <taxon>Bacteria</taxon>
        <taxon>Pseudomonadati</taxon>
        <taxon>Campylobacterota</taxon>
        <taxon>Epsilonproteobacteria</taxon>
        <taxon>Campylobacterales</taxon>
        <taxon>Helicobacteraceae</taxon>
        <taxon>Helicobacter</taxon>
    </lineage>
</organism>
<dbReference type="Proteomes" id="UP000700059">
    <property type="component" value="Unassembled WGS sequence"/>
</dbReference>
<dbReference type="InterPro" id="IPR038404">
    <property type="entry name" value="TRAP_DctP_sf"/>
</dbReference>
<evidence type="ECO:0000256" key="1">
    <source>
        <dbReference type="ARBA" id="ARBA00022729"/>
    </source>
</evidence>
<evidence type="ECO:0000313" key="2">
    <source>
        <dbReference type="EMBL" id="MBX7490872.1"/>
    </source>
</evidence>
<dbReference type="InterPro" id="IPR026289">
    <property type="entry name" value="SBP_TakP-like"/>
</dbReference>
<reference evidence="2 3" key="1">
    <citation type="submission" date="2021-08" db="EMBL/GenBank/DDBJ databases">
        <title>Helicobacter spp. isolated from feces of Anatolian Ground Squirrel (Spermophilus xanthoprymnus) in Turkey.</title>
        <authorList>
            <person name="Aydin F."/>
            <person name="Abay S."/>
            <person name="Kayman T."/>
            <person name="Karakaya E."/>
            <person name="Saticioglu I.B."/>
        </authorList>
    </citation>
    <scope>NUCLEOTIDE SEQUENCE [LARGE SCALE GENOMIC DNA]</scope>
    <source>
        <strain evidence="2 3">Faydin-H70</strain>
    </source>
</reference>
<dbReference type="PROSITE" id="PS51257">
    <property type="entry name" value="PROKAR_LIPOPROTEIN"/>
    <property type="match status" value="1"/>
</dbReference>
<dbReference type="RefSeq" id="WP_221532133.1">
    <property type="nucleotide sequence ID" value="NZ_JAIGYP010000006.1"/>
</dbReference>
<keyword evidence="3" id="KW-1185">Reference proteome</keyword>
<dbReference type="NCBIfam" id="NF037995">
    <property type="entry name" value="TRAP_S1"/>
    <property type="match status" value="1"/>
</dbReference>
<dbReference type="Gene3D" id="3.40.190.10">
    <property type="entry name" value="Periplasmic binding protein-like II"/>
    <property type="match status" value="1"/>
</dbReference>
<gene>
    <name evidence="2" type="primary">dctP</name>
    <name evidence="2" type="ORF">K4G57_05275</name>
</gene>
<proteinExistence type="predicted"/>
<dbReference type="PANTHER" id="PTHR33376:SF5">
    <property type="entry name" value="EXTRACYTOPLASMIC SOLUTE RECEPTOR PROTEIN"/>
    <property type="match status" value="1"/>
</dbReference>
<sequence>MQRREFLKNTGLGAVSVLGAATLVGCGGENKGVSGATQSAEVTKRASVKIRLAMTWPITLPILADTVKHYAKIVNELSSGSITIEIFPAGKLVPALGVFDAVSSGQIDAYHAAPYYWEGKNTAFNLFSGIPFGMIDSEVNAWYLYGEGMDLWREIAAKYNLYPLLGGATSIQMAGWYKKEMLSIKDFEGLRIRMVGIAGQVLSKLGAATKSTPGGEIVPNLERGVLDAAEWVSPAFDLKLDIHKVAPYYYTPWQEAGSITEFVFNKQKWESYPKEVQTILEVASREAHMQMTAMGQFYNAKAMEDLKAQGAKVRTFSAEILETFKKTLAVVLEEESAKNPDFAKVLASYQSFQQEQKVWTNDSLGAYLNIR</sequence>